<sequence>MIFKEIIQSVSAKERKLLVWLCIIMVVLTAVPYLFGYLRTPTSTTYTGIHALTAGDSNVYYSYLEQVKQGHYLFQDLYTSEVQPYPYFQPFWFGVGIFAKILNLPNWTAVQLSRLLLVPVFIFIAYLFIAYLFSDKIKRKLAIFLLLFSSGLGGLLSPVLEPGKYIAGGYYHWPMDLWVPESISFLSLYHLPHILASSILFLLVFLLILLAWENNRYCYSVWAGIISFFWFWFHPFHIITVFSVMGGYILISSVRQKGILLTKIKHLLVVFLMALPAVIFYLVFLKIDPLMAGRSLQNILITPVPWMLLISYGFLGILAILGFFKSFRINDEKISFIAIWFMVQLFLLYIPLAFQRRLAQNFHFPVTILAIVGICSIYRFLSRKFSDKSANLLLNNKILMGLLFIIFLAFSNIYVLANDVLLYQNNSYPYFYLTDEYSQVMVWLENNISLNDVVLSEEINGNFIPGMSGRKVYLGHGVETLDYENKLEKVEWFFEKDEESAEKKEFLEENNITYLFWSDAEKGLGSFDPKNKEYLKEVFSNQTVTIYQFID</sequence>
<evidence type="ECO:0000313" key="2">
    <source>
        <dbReference type="EMBL" id="PIS42403.1"/>
    </source>
</evidence>
<feature type="transmembrane region" description="Helical" evidence="1">
    <location>
        <begin position="115"/>
        <end position="134"/>
    </location>
</feature>
<dbReference type="EMBL" id="PEXU01000044">
    <property type="protein sequence ID" value="PIS42403.1"/>
    <property type="molecule type" value="Genomic_DNA"/>
</dbReference>
<feature type="transmembrane region" description="Helical" evidence="1">
    <location>
        <begin position="304"/>
        <end position="324"/>
    </location>
</feature>
<keyword evidence="1" id="KW-0812">Transmembrane</keyword>
<gene>
    <name evidence="2" type="ORF">COT24_03705</name>
</gene>
<name>A0A2H0YXF1_9BACT</name>
<feature type="transmembrane region" description="Helical" evidence="1">
    <location>
        <begin position="188"/>
        <end position="210"/>
    </location>
</feature>
<dbReference type="Proteomes" id="UP000231542">
    <property type="component" value="Unassembled WGS sequence"/>
</dbReference>
<comment type="caution">
    <text evidence="2">The sequence shown here is derived from an EMBL/GenBank/DDBJ whole genome shotgun (WGS) entry which is preliminary data.</text>
</comment>
<organism evidence="2 3">
    <name type="scientific">Candidatus Kerfeldbacteria bacterium CG08_land_8_20_14_0_20_40_16</name>
    <dbReference type="NCBI Taxonomy" id="2014244"/>
    <lineage>
        <taxon>Bacteria</taxon>
        <taxon>Candidatus Kerfeldiibacteriota</taxon>
    </lineage>
</organism>
<feature type="transmembrane region" description="Helical" evidence="1">
    <location>
        <begin position="217"/>
        <end position="233"/>
    </location>
</feature>
<dbReference type="AlphaFoldDB" id="A0A2H0YXF1"/>
<feature type="transmembrane region" description="Helical" evidence="1">
    <location>
        <begin position="362"/>
        <end position="381"/>
    </location>
</feature>
<evidence type="ECO:0000313" key="3">
    <source>
        <dbReference type="Proteomes" id="UP000231542"/>
    </source>
</evidence>
<feature type="transmembrane region" description="Helical" evidence="1">
    <location>
        <begin position="393"/>
        <end position="417"/>
    </location>
</feature>
<feature type="transmembrane region" description="Helical" evidence="1">
    <location>
        <begin position="239"/>
        <end position="255"/>
    </location>
</feature>
<feature type="transmembrane region" description="Helical" evidence="1">
    <location>
        <begin position="267"/>
        <end position="284"/>
    </location>
</feature>
<keyword evidence="1" id="KW-1133">Transmembrane helix</keyword>
<reference evidence="2 3" key="1">
    <citation type="submission" date="2017-09" db="EMBL/GenBank/DDBJ databases">
        <title>Depth-based differentiation of microbial function through sediment-hosted aquifers and enrichment of novel symbionts in the deep terrestrial subsurface.</title>
        <authorList>
            <person name="Probst A.J."/>
            <person name="Ladd B."/>
            <person name="Jarett J.K."/>
            <person name="Geller-Mcgrath D.E."/>
            <person name="Sieber C.M."/>
            <person name="Emerson J.B."/>
            <person name="Anantharaman K."/>
            <person name="Thomas B.C."/>
            <person name="Malmstrom R."/>
            <person name="Stieglmeier M."/>
            <person name="Klingl A."/>
            <person name="Woyke T."/>
            <person name="Ryan C.M."/>
            <person name="Banfield J.F."/>
        </authorList>
    </citation>
    <scope>NUCLEOTIDE SEQUENCE [LARGE SCALE GENOMIC DNA]</scope>
    <source>
        <strain evidence="2">CG08_land_8_20_14_0_20_40_16</strain>
    </source>
</reference>
<protein>
    <recommendedName>
        <fullName evidence="4">Glycosyltransferase RgtA/B/C/D-like domain-containing protein</fullName>
    </recommendedName>
</protein>
<evidence type="ECO:0000256" key="1">
    <source>
        <dbReference type="SAM" id="Phobius"/>
    </source>
</evidence>
<feature type="transmembrane region" description="Helical" evidence="1">
    <location>
        <begin position="141"/>
        <end position="160"/>
    </location>
</feature>
<feature type="transmembrane region" description="Helical" evidence="1">
    <location>
        <begin position="336"/>
        <end position="356"/>
    </location>
</feature>
<evidence type="ECO:0008006" key="4">
    <source>
        <dbReference type="Google" id="ProtNLM"/>
    </source>
</evidence>
<keyword evidence="1" id="KW-0472">Membrane</keyword>
<proteinExistence type="predicted"/>
<accession>A0A2H0YXF1</accession>
<feature type="transmembrane region" description="Helical" evidence="1">
    <location>
        <begin position="17"/>
        <end position="35"/>
    </location>
</feature>